<proteinExistence type="inferred from homology"/>
<dbReference type="EMBL" id="JACJVJ010000001">
    <property type="protein sequence ID" value="MBC2776661.1"/>
    <property type="molecule type" value="Genomic_DNA"/>
</dbReference>
<keyword evidence="5" id="KW-1185">Reference proteome</keyword>
<dbReference type="RefSeq" id="WP_185799928.1">
    <property type="nucleotide sequence ID" value="NZ_JACJVJ010000001.1"/>
</dbReference>
<feature type="domain" description="Amidohydrolase-related" evidence="3">
    <location>
        <begin position="31"/>
        <end position="312"/>
    </location>
</feature>
<gene>
    <name evidence="4" type="ORF">H6P80_03405</name>
</gene>
<keyword evidence="4" id="KW-0378">Hydrolase</keyword>
<evidence type="ECO:0000259" key="3">
    <source>
        <dbReference type="Pfam" id="PF04909"/>
    </source>
</evidence>
<comment type="caution">
    <text evidence="4">The sequence shown here is derived from an EMBL/GenBank/DDBJ whole genome shotgun (WGS) entry which is preliminary data.</text>
</comment>
<dbReference type="AlphaFoldDB" id="A0A842HWC6"/>
<evidence type="ECO:0000256" key="2">
    <source>
        <dbReference type="SAM" id="SignalP"/>
    </source>
</evidence>
<dbReference type="InterPro" id="IPR006311">
    <property type="entry name" value="TAT_signal"/>
</dbReference>
<keyword evidence="2" id="KW-0732">Signal</keyword>
<dbReference type="Gene3D" id="3.20.20.140">
    <property type="entry name" value="Metal-dependent hydrolases"/>
    <property type="match status" value="1"/>
</dbReference>
<dbReference type="Proteomes" id="UP000564378">
    <property type="component" value="Unassembled WGS sequence"/>
</dbReference>
<evidence type="ECO:0000313" key="5">
    <source>
        <dbReference type="Proteomes" id="UP000564378"/>
    </source>
</evidence>
<comment type="similarity">
    <text evidence="1">Belongs to the metallo-dependent hydrolases superfamily.</text>
</comment>
<feature type="chain" id="PRO_5032950738" evidence="2">
    <location>
        <begin position="21"/>
        <end position="318"/>
    </location>
</feature>
<dbReference type="PROSITE" id="PS51318">
    <property type="entry name" value="TAT"/>
    <property type="match status" value="1"/>
</dbReference>
<dbReference type="InterPro" id="IPR052350">
    <property type="entry name" value="Metallo-dep_Lactonases"/>
</dbReference>
<reference evidence="4 5" key="1">
    <citation type="submission" date="2020-08" db="EMBL/GenBank/DDBJ databases">
        <title>Draft genome sequence of Parasphingopyxis sp. GrpM-11.</title>
        <authorList>
            <person name="Oh J."/>
            <person name="Roh D.-H."/>
        </authorList>
    </citation>
    <scope>NUCLEOTIDE SEQUENCE [LARGE SCALE GENOMIC DNA]</scope>
    <source>
        <strain evidence="4 5">GrpM-11</strain>
    </source>
</reference>
<dbReference type="SUPFAM" id="SSF51556">
    <property type="entry name" value="Metallo-dependent hydrolases"/>
    <property type="match status" value="1"/>
</dbReference>
<dbReference type="PANTHER" id="PTHR43569">
    <property type="entry name" value="AMIDOHYDROLASE"/>
    <property type="match status" value="1"/>
</dbReference>
<protein>
    <submittedName>
        <fullName evidence="4">Amidohydrolase</fullName>
    </submittedName>
</protein>
<dbReference type="PANTHER" id="PTHR43569:SF2">
    <property type="entry name" value="AMIDOHYDROLASE-RELATED DOMAIN-CONTAINING PROTEIN"/>
    <property type="match status" value="1"/>
</dbReference>
<feature type="signal peptide" evidence="2">
    <location>
        <begin position="1"/>
        <end position="20"/>
    </location>
</feature>
<organism evidence="4 5">
    <name type="scientific">Parasphingopyxis marina</name>
    <dbReference type="NCBI Taxonomy" id="2761622"/>
    <lineage>
        <taxon>Bacteria</taxon>
        <taxon>Pseudomonadati</taxon>
        <taxon>Pseudomonadota</taxon>
        <taxon>Alphaproteobacteria</taxon>
        <taxon>Sphingomonadales</taxon>
        <taxon>Sphingomonadaceae</taxon>
        <taxon>Parasphingopyxis</taxon>
    </lineage>
</organism>
<dbReference type="Pfam" id="PF04909">
    <property type="entry name" value="Amidohydro_2"/>
    <property type="match status" value="1"/>
</dbReference>
<sequence length="318" mass="34657">MLSRRSVLAGVALAPFLGHAAHAAAPAAALYDSHIHFFTNDIARYPIDPRGAREPEEVMRARILSHPVMPAPMLALWDALGVSGGVGVQYRGAYKGDNSYLLDVADAFPERIATEIMLEASNPESPRMLADFAAHRRITAVRLTGFDTGDGTLPWLNSPEALAICSLARDLSLPICMTYLPPRPTSTALTAVRDLAGRFPDNIIVLEHLGWLGGADSDNGLLPDHFEMVGLPNILFKWTTLDLDILYNAGIATSAFLRTAVDTFGAERLMWGSDFGNSTRPYRQLVAEAHAACSRLTESEARQVLQETGEHIFRHRAA</sequence>
<evidence type="ECO:0000256" key="1">
    <source>
        <dbReference type="ARBA" id="ARBA00038310"/>
    </source>
</evidence>
<name>A0A842HWC6_9SPHN</name>
<dbReference type="InterPro" id="IPR032466">
    <property type="entry name" value="Metal_Hydrolase"/>
</dbReference>
<accession>A0A842HWC6</accession>
<evidence type="ECO:0000313" key="4">
    <source>
        <dbReference type="EMBL" id="MBC2776661.1"/>
    </source>
</evidence>
<dbReference type="GO" id="GO:0016787">
    <property type="term" value="F:hydrolase activity"/>
    <property type="evidence" value="ECO:0007669"/>
    <property type="project" value="UniProtKB-KW"/>
</dbReference>
<dbReference type="InterPro" id="IPR006680">
    <property type="entry name" value="Amidohydro-rel"/>
</dbReference>